<keyword evidence="3" id="KW-1015">Disulfide bond</keyword>
<dbReference type="CDD" id="cd02947">
    <property type="entry name" value="TRX_family"/>
    <property type="match status" value="1"/>
</dbReference>
<keyword evidence="1" id="KW-0813">Transport</keyword>
<name>A0A9D1UY37_9BACT</name>
<feature type="chain" id="PRO_5039290621" evidence="5">
    <location>
        <begin position="20"/>
        <end position="366"/>
    </location>
</feature>
<dbReference type="EMBL" id="DXFT01000010">
    <property type="protein sequence ID" value="HIX02587.1"/>
    <property type="molecule type" value="Genomic_DNA"/>
</dbReference>
<evidence type="ECO:0000256" key="3">
    <source>
        <dbReference type="ARBA" id="ARBA00023157"/>
    </source>
</evidence>
<comment type="caution">
    <text evidence="7">The sequence shown here is derived from an EMBL/GenBank/DDBJ whole genome shotgun (WGS) entry which is preliminary data.</text>
</comment>
<organism evidence="7 8">
    <name type="scientific">Candidatus Odoribacter faecigallinarum</name>
    <dbReference type="NCBI Taxonomy" id="2838706"/>
    <lineage>
        <taxon>Bacteria</taxon>
        <taxon>Pseudomonadati</taxon>
        <taxon>Bacteroidota</taxon>
        <taxon>Bacteroidia</taxon>
        <taxon>Bacteroidales</taxon>
        <taxon>Odoribacteraceae</taxon>
        <taxon>Odoribacter</taxon>
    </lineage>
</organism>
<dbReference type="Pfam" id="PF13098">
    <property type="entry name" value="Thioredoxin_2"/>
    <property type="match status" value="1"/>
</dbReference>
<dbReference type="AlphaFoldDB" id="A0A9D1UY37"/>
<accession>A0A9D1UY37</accession>
<feature type="domain" description="Thioredoxin" evidence="6">
    <location>
        <begin position="8"/>
        <end position="133"/>
    </location>
</feature>
<sequence>MKKLMLIMLLAALACAATAQTNFRDLSYAEALQAAKAENKMVFLDFYTVWCGPCKFMAEEVFPLKEVGECLNDRFVCIKIDGEKGEGVELVKRYKINAYPTFIGIDVNEKEVLRIEGYSAPDAFVNIIERVWDPGKAPERIKERYDKGERSAELVRTYASLLQQEARFGSFMERYQKARQVVEDYFNHLDEAGRLAPENTFIYTQYALDPADEKTRYMIAHQADFAPECRGEIKNALLGIYNRAIAEYLSGDVDWSAQAYEQIKNDIKVAGLNDDKAFDLAFQFIECYAAGDLNAYLKLCETKFEALSEEEQEAVLRGLIRLAKSEDQNVLTRASHFIRHELPKMTVNQLSSVIGSLKRIESNMVK</sequence>
<dbReference type="InterPro" id="IPR036249">
    <property type="entry name" value="Thioredoxin-like_sf"/>
</dbReference>
<dbReference type="PANTHER" id="PTHR45663:SF11">
    <property type="entry name" value="GEO12009P1"/>
    <property type="match status" value="1"/>
</dbReference>
<evidence type="ECO:0000256" key="4">
    <source>
        <dbReference type="ARBA" id="ARBA00023284"/>
    </source>
</evidence>
<dbReference type="PROSITE" id="PS51352">
    <property type="entry name" value="THIOREDOXIN_2"/>
    <property type="match status" value="1"/>
</dbReference>
<dbReference type="GO" id="GO:0015035">
    <property type="term" value="F:protein-disulfide reductase activity"/>
    <property type="evidence" value="ECO:0007669"/>
    <property type="project" value="TreeGrafter"/>
</dbReference>
<dbReference type="InterPro" id="IPR013766">
    <property type="entry name" value="Thioredoxin_domain"/>
</dbReference>
<evidence type="ECO:0000259" key="6">
    <source>
        <dbReference type="PROSITE" id="PS51352"/>
    </source>
</evidence>
<dbReference type="GO" id="GO:0005737">
    <property type="term" value="C:cytoplasm"/>
    <property type="evidence" value="ECO:0007669"/>
    <property type="project" value="TreeGrafter"/>
</dbReference>
<dbReference type="PANTHER" id="PTHR45663">
    <property type="entry name" value="GEO12009P1"/>
    <property type="match status" value="1"/>
</dbReference>
<protein>
    <submittedName>
        <fullName evidence="7">Thioredoxin family protein</fullName>
    </submittedName>
</protein>
<feature type="signal peptide" evidence="5">
    <location>
        <begin position="1"/>
        <end position="19"/>
    </location>
</feature>
<evidence type="ECO:0000256" key="2">
    <source>
        <dbReference type="ARBA" id="ARBA00022982"/>
    </source>
</evidence>
<evidence type="ECO:0000256" key="1">
    <source>
        <dbReference type="ARBA" id="ARBA00022448"/>
    </source>
</evidence>
<evidence type="ECO:0000256" key="5">
    <source>
        <dbReference type="SAM" id="SignalP"/>
    </source>
</evidence>
<dbReference type="InterPro" id="IPR012336">
    <property type="entry name" value="Thioredoxin-like_fold"/>
</dbReference>
<gene>
    <name evidence="7" type="ORF">H9863_00510</name>
</gene>
<keyword evidence="2" id="KW-0249">Electron transport</keyword>
<dbReference type="Gene3D" id="3.40.30.10">
    <property type="entry name" value="Glutaredoxin"/>
    <property type="match status" value="1"/>
</dbReference>
<proteinExistence type="predicted"/>
<evidence type="ECO:0000313" key="7">
    <source>
        <dbReference type="EMBL" id="HIX02587.1"/>
    </source>
</evidence>
<dbReference type="PROSITE" id="PS00194">
    <property type="entry name" value="THIOREDOXIN_1"/>
    <property type="match status" value="1"/>
</dbReference>
<keyword evidence="4" id="KW-0676">Redox-active center</keyword>
<dbReference type="Proteomes" id="UP000824202">
    <property type="component" value="Unassembled WGS sequence"/>
</dbReference>
<keyword evidence="5" id="KW-0732">Signal</keyword>
<reference evidence="7" key="2">
    <citation type="submission" date="2021-04" db="EMBL/GenBank/DDBJ databases">
        <authorList>
            <person name="Gilroy R."/>
        </authorList>
    </citation>
    <scope>NUCLEOTIDE SEQUENCE</scope>
    <source>
        <strain evidence="7">23274</strain>
    </source>
</reference>
<dbReference type="PROSITE" id="PS51257">
    <property type="entry name" value="PROKAR_LIPOPROTEIN"/>
    <property type="match status" value="1"/>
</dbReference>
<dbReference type="SUPFAM" id="SSF52833">
    <property type="entry name" value="Thioredoxin-like"/>
    <property type="match status" value="1"/>
</dbReference>
<evidence type="ECO:0000313" key="8">
    <source>
        <dbReference type="Proteomes" id="UP000824202"/>
    </source>
</evidence>
<reference evidence="7" key="1">
    <citation type="journal article" date="2021" name="PeerJ">
        <title>Extensive microbial diversity within the chicken gut microbiome revealed by metagenomics and culture.</title>
        <authorList>
            <person name="Gilroy R."/>
            <person name="Ravi A."/>
            <person name="Getino M."/>
            <person name="Pursley I."/>
            <person name="Horton D.L."/>
            <person name="Alikhan N.F."/>
            <person name="Baker D."/>
            <person name="Gharbi K."/>
            <person name="Hall N."/>
            <person name="Watson M."/>
            <person name="Adriaenssens E.M."/>
            <person name="Foster-Nyarko E."/>
            <person name="Jarju S."/>
            <person name="Secka A."/>
            <person name="Antonio M."/>
            <person name="Oren A."/>
            <person name="Chaudhuri R.R."/>
            <person name="La Ragione R."/>
            <person name="Hildebrand F."/>
            <person name="Pallen M.J."/>
        </authorList>
    </citation>
    <scope>NUCLEOTIDE SEQUENCE</scope>
    <source>
        <strain evidence="7">23274</strain>
    </source>
</reference>
<dbReference type="InterPro" id="IPR017937">
    <property type="entry name" value="Thioredoxin_CS"/>
</dbReference>